<proteinExistence type="predicted"/>
<organism evidence="3 4">
    <name type="scientific">Candidatus Magasanikbacteria bacterium RIFOXYC2_FULL_42_28</name>
    <dbReference type="NCBI Taxonomy" id="1798704"/>
    <lineage>
        <taxon>Bacteria</taxon>
        <taxon>Candidatus Magasanikiibacteriota</taxon>
    </lineage>
</organism>
<accession>A0A1F6NWG7</accession>
<dbReference type="Pfam" id="PF14885">
    <property type="entry name" value="GHL15"/>
    <property type="match status" value="1"/>
</dbReference>
<evidence type="ECO:0000256" key="2">
    <source>
        <dbReference type="SAM" id="Phobius"/>
    </source>
</evidence>
<keyword evidence="2" id="KW-1133">Transmembrane helix</keyword>
<keyword evidence="1" id="KW-0732">Signal</keyword>
<keyword evidence="2" id="KW-0472">Membrane</keyword>
<evidence type="ECO:0000313" key="4">
    <source>
        <dbReference type="Proteomes" id="UP000177907"/>
    </source>
</evidence>
<dbReference type="Pfam" id="PF13517">
    <property type="entry name" value="FG-GAP_3"/>
    <property type="match status" value="1"/>
</dbReference>
<dbReference type="STRING" id="1798704.A3J93_02080"/>
<sequence length="664" mass="72269">MRHSNNFKFYRLITAVFTGLFLLVFGFWHLTAQSAPLLANYYLPWQIPASEVANLAKYDLLVLDMETQVTSRAQIEKIKSLNPDIILLAYVTSEEISASAATSGSSLRRKLRAGIAPEWFLKKSDGSSLSFWPGTVMLNPSDSCPIVNGWKWNSYLANFMTREVLATGLWSGVFYDNSFDSITWFSGSGIDLNLDKINDIDPNNSWRVGMRQLFASTYATGKNYLVVGNAFVDTYRHDNNGVMIENFQNLPWQDVLRVYRSQLSGQPQPRVVILNGNTGNTGARADYRNVRYGLTTALIGGDGYFAFDYGDKDHGQTWWYDEYDVNLGAPLGKEVQNGGTYRRDFESGVALINPTEQTQTIDLGGEYEKIIGTQDKAVNSGGIVSKLNLPSKDGIILRKTFQDVSNVFFLNGGLARFFTPEGKRARNGFFAFTLGFAGGDMIYKGDLDGQTGYEKIAGENQIFYVLDSTGKIWQDSWPFFNSGNPAATPANLNLSVGELEKGKGKKIVLSGSSGGAVLITTYYGAPIYEKKYPLGGKYNKGFSTAVGDTDGGDGEIILGTGAGVAGEVLIMDASASKIKKRFYPYGSGFKGGVFVGAGDINGDGRAEVLTVAKVNDKILVKTFSGVGKQLKEFSAGTALGSNRFSVGVTDVDGDGKVEIVVGSN</sequence>
<comment type="caution">
    <text evidence="3">The sequence shown here is derived from an EMBL/GenBank/DDBJ whole genome shotgun (WGS) entry which is preliminary data.</text>
</comment>
<dbReference type="SUPFAM" id="SSF69318">
    <property type="entry name" value="Integrin alpha N-terminal domain"/>
    <property type="match status" value="1"/>
</dbReference>
<evidence type="ECO:0000256" key="1">
    <source>
        <dbReference type="ARBA" id="ARBA00022729"/>
    </source>
</evidence>
<keyword evidence="2" id="KW-0812">Transmembrane</keyword>
<name>A0A1F6NWG7_9BACT</name>
<dbReference type="Proteomes" id="UP000177907">
    <property type="component" value="Unassembled WGS sequence"/>
</dbReference>
<dbReference type="InterPro" id="IPR028994">
    <property type="entry name" value="Integrin_alpha_N"/>
</dbReference>
<dbReference type="AlphaFoldDB" id="A0A1F6NWG7"/>
<feature type="transmembrane region" description="Helical" evidence="2">
    <location>
        <begin position="12"/>
        <end position="30"/>
    </location>
</feature>
<dbReference type="InterPro" id="IPR029455">
    <property type="entry name" value="GHL15"/>
</dbReference>
<dbReference type="EMBL" id="MFQZ01000004">
    <property type="protein sequence ID" value="OGH88286.1"/>
    <property type="molecule type" value="Genomic_DNA"/>
</dbReference>
<dbReference type="Gene3D" id="2.130.10.130">
    <property type="entry name" value="Integrin alpha, N-terminal"/>
    <property type="match status" value="1"/>
</dbReference>
<protein>
    <submittedName>
        <fullName evidence="3">Uncharacterized protein</fullName>
    </submittedName>
</protein>
<gene>
    <name evidence="3" type="ORF">A3J93_02080</name>
</gene>
<dbReference type="InterPro" id="IPR013517">
    <property type="entry name" value="FG-GAP"/>
</dbReference>
<reference evidence="3 4" key="1">
    <citation type="journal article" date="2016" name="Nat. Commun.">
        <title>Thousands of microbial genomes shed light on interconnected biogeochemical processes in an aquifer system.</title>
        <authorList>
            <person name="Anantharaman K."/>
            <person name="Brown C.T."/>
            <person name="Hug L.A."/>
            <person name="Sharon I."/>
            <person name="Castelle C.J."/>
            <person name="Probst A.J."/>
            <person name="Thomas B.C."/>
            <person name="Singh A."/>
            <person name="Wilkins M.J."/>
            <person name="Karaoz U."/>
            <person name="Brodie E.L."/>
            <person name="Williams K.H."/>
            <person name="Hubbard S.S."/>
            <person name="Banfield J.F."/>
        </authorList>
    </citation>
    <scope>NUCLEOTIDE SEQUENCE [LARGE SCALE GENOMIC DNA]</scope>
</reference>
<evidence type="ECO:0000313" key="3">
    <source>
        <dbReference type="EMBL" id="OGH88286.1"/>
    </source>
</evidence>